<dbReference type="InterPro" id="IPR035907">
    <property type="entry name" value="Hppk_sf"/>
</dbReference>
<evidence type="ECO:0000256" key="8">
    <source>
        <dbReference type="ARBA" id="ARBA00022909"/>
    </source>
</evidence>
<accession>A0A255E0V5</accession>
<name>A0A255E0V5_9ACTN</name>
<evidence type="ECO:0000256" key="2">
    <source>
        <dbReference type="ARBA" id="ARBA00005051"/>
    </source>
</evidence>
<dbReference type="EC" id="2.7.6.3" evidence="3"/>
<comment type="caution">
    <text evidence="11">The sequence shown here is derived from an EMBL/GenBank/DDBJ whole genome shotgun (WGS) entry which is preliminary data.</text>
</comment>
<dbReference type="GO" id="GO:0003848">
    <property type="term" value="F:2-amino-4-hydroxy-6-hydroxymethyldihydropteridine diphosphokinase activity"/>
    <property type="evidence" value="ECO:0007669"/>
    <property type="project" value="UniProtKB-EC"/>
</dbReference>
<dbReference type="GO" id="GO:0046654">
    <property type="term" value="P:tetrahydrofolate biosynthetic process"/>
    <property type="evidence" value="ECO:0007669"/>
    <property type="project" value="UniProtKB-UniPathway"/>
</dbReference>
<comment type="catalytic activity">
    <reaction evidence="1">
        <text>6-hydroxymethyl-7,8-dihydropterin + ATP = (7,8-dihydropterin-6-yl)methyl diphosphate + AMP + H(+)</text>
        <dbReference type="Rhea" id="RHEA:11412"/>
        <dbReference type="ChEBI" id="CHEBI:15378"/>
        <dbReference type="ChEBI" id="CHEBI:30616"/>
        <dbReference type="ChEBI" id="CHEBI:44841"/>
        <dbReference type="ChEBI" id="CHEBI:72950"/>
        <dbReference type="ChEBI" id="CHEBI:456215"/>
        <dbReference type="EC" id="2.7.6.3"/>
    </reaction>
</comment>
<evidence type="ECO:0000259" key="10">
    <source>
        <dbReference type="Pfam" id="PF01288"/>
    </source>
</evidence>
<dbReference type="GO" id="GO:0005524">
    <property type="term" value="F:ATP binding"/>
    <property type="evidence" value="ECO:0007669"/>
    <property type="project" value="UniProtKB-KW"/>
</dbReference>
<evidence type="ECO:0000256" key="3">
    <source>
        <dbReference type="ARBA" id="ARBA00013253"/>
    </source>
</evidence>
<evidence type="ECO:0000313" key="12">
    <source>
        <dbReference type="Proteomes" id="UP000216533"/>
    </source>
</evidence>
<dbReference type="EMBL" id="NMVI01000027">
    <property type="protein sequence ID" value="OYN84641.1"/>
    <property type="molecule type" value="Genomic_DNA"/>
</dbReference>
<dbReference type="InterPro" id="IPR000550">
    <property type="entry name" value="Hppk"/>
</dbReference>
<dbReference type="UniPathway" id="UPA00077">
    <property type="reaction ID" value="UER00155"/>
</dbReference>
<dbReference type="Proteomes" id="UP000216533">
    <property type="component" value="Unassembled WGS sequence"/>
</dbReference>
<proteinExistence type="predicted"/>
<dbReference type="GO" id="GO:0046656">
    <property type="term" value="P:folic acid biosynthetic process"/>
    <property type="evidence" value="ECO:0007669"/>
    <property type="project" value="UniProtKB-KW"/>
</dbReference>
<dbReference type="CDD" id="cd00483">
    <property type="entry name" value="HPPK"/>
    <property type="match status" value="1"/>
</dbReference>
<dbReference type="PANTHER" id="PTHR43071">
    <property type="entry name" value="2-AMINO-4-HYDROXY-6-HYDROXYMETHYLDIHYDROPTERIDINE PYROPHOSPHOKINASE"/>
    <property type="match status" value="1"/>
</dbReference>
<dbReference type="RefSeq" id="WP_094451703.1">
    <property type="nucleotide sequence ID" value="NZ_NMVI01000027.1"/>
</dbReference>
<comment type="pathway">
    <text evidence="2">Cofactor biosynthesis; tetrahydrofolate biosynthesis; 2-amino-4-hydroxy-6-hydroxymethyl-7,8-dihydropteridine diphosphate from 7,8-dihydroneopterin triphosphate: step 4/4.</text>
</comment>
<keyword evidence="8" id="KW-0289">Folate biosynthesis</keyword>
<gene>
    <name evidence="11" type="primary">folK</name>
    <name evidence="11" type="ORF">CGZ92_12475</name>
</gene>
<dbReference type="PANTHER" id="PTHR43071:SF1">
    <property type="entry name" value="2-AMINO-4-HYDROXY-6-HYDROXYMETHYLDIHYDROPTERIDINE PYROPHOSPHOKINASE"/>
    <property type="match status" value="1"/>
</dbReference>
<dbReference type="Gene3D" id="3.30.70.560">
    <property type="entry name" value="7,8-Dihydro-6-hydroxymethylpterin-pyrophosphokinase HPPK"/>
    <property type="match status" value="1"/>
</dbReference>
<feature type="compositionally biased region" description="Polar residues" evidence="9">
    <location>
        <begin position="66"/>
        <end position="76"/>
    </location>
</feature>
<keyword evidence="7" id="KW-0067">ATP-binding</keyword>
<evidence type="ECO:0000256" key="7">
    <source>
        <dbReference type="ARBA" id="ARBA00022840"/>
    </source>
</evidence>
<evidence type="ECO:0000256" key="9">
    <source>
        <dbReference type="SAM" id="MobiDB-lite"/>
    </source>
</evidence>
<dbReference type="NCBIfam" id="TIGR01498">
    <property type="entry name" value="folK"/>
    <property type="match status" value="1"/>
</dbReference>
<dbReference type="GO" id="GO:0016301">
    <property type="term" value="F:kinase activity"/>
    <property type="evidence" value="ECO:0007669"/>
    <property type="project" value="UniProtKB-KW"/>
</dbReference>
<dbReference type="Pfam" id="PF01288">
    <property type="entry name" value="HPPK"/>
    <property type="match status" value="1"/>
</dbReference>
<evidence type="ECO:0000256" key="4">
    <source>
        <dbReference type="ARBA" id="ARBA00022679"/>
    </source>
</evidence>
<reference evidence="11 12" key="1">
    <citation type="submission" date="2017-07" db="EMBL/GenBank/DDBJ databases">
        <title>Draft whole genome sequences of clinical Proprionibacteriaceae strains.</title>
        <authorList>
            <person name="Bernier A.-M."/>
            <person name="Bernard K."/>
            <person name="Domingo M.-C."/>
        </authorList>
    </citation>
    <scope>NUCLEOTIDE SEQUENCE [LARGE SCALE GENOMIC DNA]</scope>
    <source>
        <strain evidence="11 12">NML 160184</strain>
    </source>
</reference>
<keyword evidence="5" id="KW-0547">Nucleotide-binding</keyword>
<organism evidence="11 12">
    <name type="scientific">Parenemella sanctibonifatiensis</name>
    <dbReference type="NCBI Taxonomy" id="2016505"/>
    <lineage>
        <taxon>Bacteria</taxon>
        <taxon>Bacillati</taxon>
        <taxon>Actinomycetota</taxon>
        <taxon>Actinomycetes</taxon>
        <taxon>Propionibacteriales</taxon>
        <taxon>Propionibacteriaceae</taxon>
        <taxon>Parenemella</taxon>
    </lineage>
</organism>
<keyword evidence="6 11" id="KW-0418">Kinase</keyword>
<feature type="region of interest" description="Disordered" evidence="9">
    <location>
        <begin position="64"/>
        <end position="85"/>
    </location>
</feature>
<protein>
    <recommendedName>
        <fullName evidence="3">2-amino-4-hydroxy-6-hydroxymethyldihydropteridine diphosphokinase</fullName>
        <ecNumber evidence="3">2.7.6.3</ecNumber>
    </recommendedName>
</protein>
<sequence length="202" mass="22071">MSETLNPFAIDADTLSGMKPLRPVVLSLGSNLGDRLANLQGALMALRETPDLFIVDVSSVWETEPWSPNQTQSPNQAHGDGGRDVSQDPAFLNVVVLAETNQEPLTMLDRTMAIEDAFGRTRGEANAPRTLDVDLIVMGKVEMDQPALQLPHPHAHERAFVLAPWVEIEPKADLPGHGPIQDLLAKVDSSTVKRREDLALED</sequence>
<feature type="domain" description="7,8-dihydro-6-hydroxymethylpterin-pyrophosphokinase" evidence="10">
    <location>
        <begin position="25"/>
        <end position="170"/>
    </location>
</feature>
<evidence type="ECO:0000256" key="5">
    <source>
        <dbReference type="ARBA" id="ARBA00022741"/>
    </source>
</evidence>
<dbReference type="AlphaFoldDB" id="A0A255E0V5"/>
<keyword evidence="4" id="KW-0808">Transferase</keyword>
<dbReference type="SUPFAM" id="SSF55083">
    <property type="entry name" value="6-hydroxymethyl-7,8-dihydropterin pyrophosphokinase, HPPK"/>
    <property type="match status" value="1"/>
</dbReference>
<evidence type="ECO:0000256" key="6">
    <source>
        <dbReference type="ARBA" id="ARBA00022777"/>
    </source>
</evidence>
<evidence type="ECO:0000313" key="11">
    <source>
        <dbReference type="EMBL" id="OYN84641.1"/>
    </source>
</evidence>
<evidence type="ECO:0000256" key="1">
    <source>
        <dbReference type="ARBA" id="ARBA00000198"/>
    </source>
</evidence>